<reference evidence="2" key="1">
    <citation type="journal article" date="2018" name="DNA Res.">
        <title>Multiple hybrid de novo genome assembly of finger millet, an orphan allotetraploid crop.</title>
        <authorList>
            <person name="Hatakeyama M."/>
            <person name="Aluri S."/>
            <person name="Balachadran M.T."/>
            <person name="Sivarajan S.R."/>
            <person name="Patrignani A."/>
            <person name="Gruter S."/>
            <person name="Poveda L."/>
            <person name="Shimizu-Inatsugi R."/>
            <person name="Baeten J."/>
            <person name="Francoijs K.J."/>
            <person name="Nataraja K.N."/>
            <person name="Reddy Y.A.N."/>
            <person name="Phadnis S."/>
            <person name="Ravikumar R.L."/>
            <person name="Schlapbach R."/>
            <person name="Sreeman S.M."/>
            <person name="Shimizu K.K."/>
        </authorList>
    </citation>
    <scope>NUCLEOTIDE SEQUENCE</scope>
</reference>
<accession>A0AAV5ED56</accession>
<name>A0AAV5ED56_ELECO</name>
<proteinExistence type="predicted"/>
<feature type="region of interest" description="Disordered" evidence="1">
    <location>
        <begin position="1"/>
        <end position="56"/>
    </location>
</feature>
<sequence>MRQGRGKVSLDHEKEEPAGWGRGDRHECEEERRRAARIGPVGEERTEEERREAHRRRRELASCSLADIEMGNWENIWQKGTENVFAQR</sequence>
<reference evidence="2" key="2">
    <citation type="submission" date="2021-12" db="EMBL/GenBank/DDBJ databases">
        <title>Resequencing data analysis of finger millet.</title>
        <authorList>
            <person name="Hatakeyama M."/>
            <person name="Aluri S."/>
            <person name="Balachadran M.T."/>
            <person name="Sivarajan S.R."/>
            <person name="Poveda L."/>
            <person name="Shimizu-Inatsugi R."/>
            <person name="Schlapbach R."/>
            <person name="Sreeman S.M."/>
            <person name="Shimizu K.K."/>
        </authorList>
    </citation>
    <scope>NUCLEOTIDE SEQUENCE</scope>
</reference>
<organism evidence="2 3">
    <name type="scientific">Eleusine coracana subsp. coracana</name>
    <dbReference type="NCBI Taxonomy" id="191504"/>
    <lineage>
        <taxon>Eukaryota</taxon>
        <taxon>Viridiplantae</taxon>
        <taxon>Streptophyta</taxon>
        <taxon>Embryophyta</taxon>
        <taxon>Tracheophyta</taxon>
        <taxon>Spermatophyta</taxon>
        <taxon>Magnoliopsida</taxon>
        <taxon>Liliopsida</taxon>
        <taxon>Poales</taxon>
        <taxon>Poaceae</taxon>
        <taxon>PACMAD clade</taxon>
        <taxon>Chloridoideae</taxon>
        <taxon>Cynodonteae</taxon>
        <taxon>Eleusininae</taxon>
        <taxon>Eleusine</taxon>
    </lineage>
</organism>
<gene>
    <name evidence="2" type="primary">gb08796</name>
    <name evidence="2" type="ORF">PR202_gb08796</name>
</gene>
<comment type="caution">
    <text evidence="2">The sequence shown here is derived from an EMBL/GenBank/DDBJ whole genome shotgun (WGS) entry which is preliminary data.</text>
</comment>
<feature type="compositionally biased region" description="Basic and acidic residues" evidence="1">
    <location>
        <begin position="8"/>
        <end position="33"/>
    </location>
</feature>
<dbReference type="AlphaFoldDB" id="A0AAV5ED56"/>
<feature type="compositionally biased region" description="Basic and acidic residues" evidence="1">
    <location>
        <begin position="42"/>
        <end position="52"/>
    </location>
</feature>
<evidence type="ECO:0000256" key="1">
    <source>
        <dbReference type="SAM" id="MobiDB-lite"/>
    </source>
</evidence>
<dbReference type="EMBL" id="BQKI01000075">
    <property type="protein sequence ID" value="GJN21329.1"/>
    <property type="molecule type" value="Genomic_DNA"/>
</dbReference>
<dbReference type="Proteomes" id="UP001054889">
    <property type="component" value="Unassembled WGS sequence"/>
</dbReference>
<keyword evidence="3" id="KW-1185">Reference proteome</keyword>
<evidence type="ECO:0000313" key="2">
    <source>
        <dbReference type="EMBL" id="GJN21329.1"/>
    </source>
</evidence>
<evidence type="ECO:0000313" key="3">
    <source>
        <dbReference type="Proteomes" id="UP001054889"/>
    </source>
</evidence>
<protein>
    <submittedName>
        <fullName evidence="2">Uncharacterized protein</fullName>
    </submittedName>
</protein>